<dbReference type="SMART" id="SM01117">
    <property type="entry name" value="Cyt-b5"/>
    <property type="match status" value="1"/>
</dbReference>
<evidence type="ECO:0000256" key="4">
    <source>
        <dbReference type="RuleBase" id="RU362121"/>
    </source>
</evidence>
<evidence type="ECO:0000256" key="2">
    <source>
        <dbReference type="ARBA" id="ARBA00022723"/>
    </source>
</evidence>
<dbReference type="InterPro" id="IPR018506">
    <property type="entry name" value="Cyt_B5_heme-BS"/>
</dbReference>
<dbReference type="AlphaFoldDB" id="A0A9K3DB55"/>
<keyword evidence="7" id="KW-1185">Reference proteome</keyword>
<dbReference type="PROSITE" id="PS50255">
    <property type="entry name" value="CYTOCHROME_B5_2"/>
    <property type="match status" value="1"/>
</dbReference>
<feature type="non-terminal residue" evidence="6">
    <location>
        <position position="1"/>
    </location>
</feature>
<name>A0A9K3DB55_9EUKA</name>
<organism evidence="6 7">
    <name type="scientific">Kipferlia bialata</name>
    <dbReference type="NCBI Taxonomy" id="797122"/>
    <lineage>
        <taxon>Eukaryota</taxon>
        <taxon>Metamonada</taxon>
        <taxon>Carpediemonas-like organisms</taxon>
        <taxon>Kipferlia</taxon>
    </lineage>
</organism>
<dbReference type="Gene3D" id="3.10.120.10">
    <property type="entry name" value="Cytochrome b5-like heme/steroid binding domain"/>
    <property type="match status" value="1"/>
</dbReference>
<dbReference type="Pfam" id="PF00173">
    <property type="entry name" value="Cyt-b5"/>
    <property type="match status" value="1"/>
</dbReference>
<gene>
    <name evidence="6" type="ORF">KIPB_015128</name>
</gene>
<keyword evidence="3 4" id="KW-0408">Iron</keyword>
<evidence type="ECO:0000256" key="1">
    <source>
        <dbReference type="ARBA" id="ARBA00022617"/>
    </source>
</evidence>
<comment type="caution">
    <text evidence="6">The sequence shown here is derived from an EMBL/GenBank/DDBJ whole genome shotgun (WGS) entry which is preliminary data.</text>
</comment>
<comment type="similarity">
    <text evidence="4">Belongs to the cytochrome b5 family.</text>
</comment>
<evidence type="ECO:0000313" key="7">
    <source>
        <dbReference type="Proteomes" id="UP000265618"/>
    </source>
</evidence>
<sequence length="75" mass="8184">MAETKEQKEYTYEEIAALAAQDPPRHLIVVDGKVLDVTEYMFMHPGGIGILEGVSGKDASSCFAMRHSPHGFSGM</sequence>
<keyword evidence="2 4" id="KW-0479">Metal-binding</keyword>
<dbReference type="PROSITE" id="PS00191">
    <property type="entry name" value="CYTOCHROME_B5_1"/>
    <property type="match status" value="1"/>
</dbReference>
<dbReference type="InterPro" id="IPR036400">
    <property type="entry name" value="Cyt_B5-like_heme/steroid_sf"/>
</dbReference>
<dbReference type="Proteomes" id="UP000265618">
    <property type="component" value="Unassembled WGS sequence"/>
</dbReference>
<dbReference type="InterPro" id="IPR001199">
    <property type="entry name" value="Cyt_B5-like_heme/steroid-bd"/>
</dbReference>
<dbReference type="GO" id="GO:0020037">
    <property type="term" value="F:heme binding"/>
    <property type="evidence" value="ECO:0007669"/>
    <property type="project" value="UniProtKB-UniRule"/>
</dbReference>
<dbReference type="GO" id="GO:0046872">
    <property type="term" value="F:metal ion binding"/>
    <property type="evidence" value="ECO:0007669"/>
    <property type="project" value="UniProtKB-UniRule"/>
</dbReference>
<dbReference type="SUPFAM" id="SSF55856">
    <property type="entry name" value="Cytochrome b5-like heme/steroid binding domain"/>
    <property type="match status" value="1"/>
</dbReference>
<evidence type="ECO:0000256" key="3">
    <source>
        <dbReference type="ARBA" id="ARBA00023004"/>
    </source>
</evidence>
<accession>A0A9K3DB55</accession>
<dbReference type="EMBL" id="BDIP01008259">
    <property type="protein sequence ID" value="GIQ91745.1"/>
    <property type="molecule type" value="Genomic_DNA"/>
</dbReference>
<protein>
    <recommendedName>
        <fullName evidence="5">Cytochrome b5 heme-binding domain-containing protein</fullName>
    </recommendedName>
</protein>
<reference evidence="6 7" key="1">
    <citation type="journal article" date="2018" name="PLoS ONE">
        <title>The draft genome of Kipferlia bialata reveals reductive genome evolution in fornicate parasites.</title>
        <authorList>
            <person name="Tanifuji G."/>
            <person name="Takabayashi S."/>
            <person name="Kume K."/>
            <person name="Takagi M."/>
            <person name="Nakayama T."/>
            <person name="Kamikawa R."/>
            <person name="Inagaki Y."/>
            <person name="Hashimoto T."/>
        </authorList>
    </citation>
    <scope>NUCLEOTIDE SEQUENCE [LARGE SCALE GENOMIC DNA]</scope>
    <source>
        <strain evidence="6">NY0173</strain>
    </source>
</reference>
<dbReference type="OrthoDB" id="260519at2759"/>
<evidence type="ECO:0000313" key="6">
    <source>
        <dbReference type="EMBL" id="GIQ91745.1"/>
    </source>
</evidence>
<feature type="domain" description="Cytochrome b5 heme-binding" evidence="5">
    <location>
        <begin position="7"/>
        <end position="75"/>
    </location>
</feature>
<keyword evidence="1 4" id="KW-0349">Heme</keyword>
<proteinExistence type="inferred from homology"/>
<evidence type="ECO:0000259" key="5">
    <source>
        <dbReference type="PROSITE" id="PS50255"/>
    </source>
</evidence>